<dbReference type="EMBL" id="JAGSPC010000001">
    <property type="protein sequence ID" value="MBV7259840.1"/>
    <property type="molecule type" value="Genomic_DNA"/>
</dbReference>
<keyword evidence="1" id="KW-0677">Repeat</keyword>
<dbReference type="RefSeq" id="WP_218405026.1">
    <property type="nucleotide sequence ID" value="NZ_JAGSPC010000001.1"/>
</dbReference>
<keyword evidence="2" id="KW-0802">TPR repeat</keyword>
<dbReference type="PANTHER" id="PTHR44186">
    <property type="match status" value="1"/>
</dbReference>
<evidence type="ECO:0000256" key="2">
    <source>
        <dbReference type="ARBA" id="ARBA00022803"/>
    </source>
</evidence>
<dbReference type="PANTHER" id="PTHR44186:SF1">
    <property type="entry name" value="BARDET-BIEDL SYNDROME 4 PROTEIN"/>
    <property type="match status" value="1"/>
</dbReference>
<evidence type="ECO:0000256" key="1">
    <source>
        <dbReference type="ARBA" id="ARBA00022737"/>
    </source>
</evidence>
<dbReference type="InterPro" id="IPR019734">
    <property type="entry name" value="TPR_rpt"/>
</dbReference>
<dbReference type="AlphaFoldDB" id="A0A9X1JL73"/>
<dbReference type="Pfam" id="PF14559">
    <property type="entry name" value="TPR_19"/>
    <property type="match status" value="1"/>
</dbReference>
<keyword evidence="4" id="KW-1185">Reference proteome</keyword>
<dbReference type="PROSITE" id="PS51257">
    <property type="entry name" value="PROKAR_LIPOPROTEIN"/>
    <property type="match status" value="1"/>
</dbReference>
<name>A0A9X1JL73_9SPHN</name>
<sequence length="496" mass="53455">MRKLTPQSLGLCVGAVLALSACSEGSDGSINGTPMTFEVERLVEDARFEMEQGNLADAGALYDQALAIDRENPALWVDIARLRYRGGEHVGALEAADFALELDTQFAPALLMRAQLVRDAYGLDASLTWFESALALHPENPDLLAEYAGTLGDLGRSKDMLAVVRTLAEVDASDPRVHYLQAVLAVRGNDPVLASSLLKRSGMREAGVPSAIVVDALGEMQQGNFDTAATSLDDLLARQPGNVRVMELLARAMWLNGRDREIVDRFAARAAADDASPYVTMLVGRSFERLGQRERANEFIEKAYAGRSGNIAVLGVPDALRGAVPEPTRTVRDMIASGNASGTRAYTNQLVSRFPGSSDILALSGDAAFARGDTVSALDLYSRASTIRRPWPLTRKIITTYRAAGDDDAADTLLIRQVRSEPLNTEALVMFAEQSALNNDWLRVAVLLDNAIANGAGNDPKLLELRLEAARSLGNEADVNKFANRLAQVSPVAFLD</sequence>
<accession>A0A9X1JL73</accession>
<protein>
    <submittedName>
        <fullName evidence="3">Tetratricopeptide repeat protein</fullName>
    </submittedName>
</protein>
<gene>
    <name evidence="3" type="ORF">KCG46_09700</name>
</gene>
<dbReference type="Proteomes" id="UP001138681">
    <property type="component" value="Unassembled WGS sequence"/>
</dbReference>
<evidence type="ECO:0000313" key="4">
    <source>
        <dbReference type="Proteomes" id="UP001138681"/>
    </source>
</evidence>
<comment type="caution">
    <text evidence="3">The sequence shown here is derived from an EMBL/GenBank/DDBJ whole genome shotgun (WGS) entry which is preliminary data.</text>
</comment>
<dbReference type="Pfam" id="PF13432">
    <property type="entry name" value="TPR_16"/>
    <property type="match status" value="1"/>
</dbReference>
<dbReference type="SMART" id="SM00028">
    <property type="entry name" value="TPR"/>
    <property type="match status" value="5"/>
</dbReference>
<proteinExistence type="predicted"/>
<reference evidence="3" key="1">
    <citation type="submission" date="2021-04" db="EMBL/GenBank/DDBJ databases">
        <authorList>
            <person name="Pira H."/>
            <person name="Risdian C."/>
            <person name="Wink J."/>
        </authorList>
    </citation>
    <scope>NUCLEOTIDE SEQUENCE</scope>
    <source>
        <strain evidence="3">WH158</strain>
    </source>
</reference>
<organism evidence="3 4">
    <name type="scientific">Erythrobacter crassostreae</name>
    <dbReference type="NCBI Taxonomy" id="2828328"/>
    <lineage>
        <taxon>Bacteria</taxon>
        <taxon>Pseudomonadati</taxon>
        <taxon>Pseudomonadota</taxon>
        <taxon>Alphaproteobacteria</taxon>
        <taxon>Sphingomonadales</taxon>
        <taxon>Erythrobacteraceae</taxon>
        <taxon>Erythrobacter/Porphyrobacter group</taxon>
        <taxon>Erythrobacter</taxon>
    </lineage>
</organism>
<evidence type="ECO:0000313" key="3">
    <source>
        <dbReference type="EMBL" id="MBV7259840.1"/>
    </source>
</evidence>